<dbReference type="Gene3D" id="3.30.70.270">
    <property type="match status" value="1"/>
</dbReference>
<keyword evidence="3" id="KW-1185">Reference proteome</keyword>
<evidence type="ECO:0000313" key="2">
    <source>
        <dbReference type="EMBL" id="KAJ1140952.1"/>
    </source>
</evidence>
<dbReference type="AlphaFoldDB" id="A0AAV7QK79"/>
<name>A0AAV7QK79_PLEWA</name>
<gene>
    <name evidence="2" type="ORF">NDU88_007289</name>
</gene>
<organism evidence="2 3">
    <name type="scientific">Pleurodeles waltl</name>
    <name type="common">Iberian ribbed newt</name>
    <dbReference type="NCBI Taxonomy" id="8319"/>
    <lineage>
        <taxon>Eukaryota</taxon>
        <taxon>Metazoa</taxon>
        <taxon>Chordata</taxon>
        <taxon>Craniata</taxon>
        <taxon>Vertebrata</taxon>
        <taxon>Euteleostomi</taxon>
        <taxon>Amphibia</taxon>
        <taxon>Batrachia</taxon>
        <taxon>Caudata</taxon>
        <taxon>Salamandroidea</taxon>
        <taxon>Salamandridae</taxon>
        <taxon>Pleurodelinae</taxon>
        <taxon>Pleurodeles</taxon>
    </lineage>
</organism>
<accession>A0AAV7QK79</accession>
<protein>
    <submittedName>
        <fullName evidence="2">Uncharacterized protein</fullName>
    </submittedName>
</protein>
<sequence length="101" mass="11372">MTPADWCASEQGTRRTQRAETGHAPESVAWPGYIIGQGTVKPQLEKVQAITQIPLPKRKKDDRAFFGMVGYYQRFIPPGYRAVLSQAGEHGLYHPIVFQSR</sequence>
<evidence type="ECO:0000313" key="3">
    <source>
        <dbReference type="Proteomes" id="UP001066276"/>
    </source>
</evidence>
<proteinExistence type="predicted"/>
<dbReference type="InterPro" id="IPR043128">
    <property type="entry name" value="Rev_trsase/Diguanyl_cyclase"/>
</dbReference>
<feature type="region of interest" description="Disordered" evidence="1">
    <location>
        <begin position="1"/>
        <end position="25"/>
    </location>
</feature>
<evidence type="ECO:0000256" key="1">
    <source>
        <dbReference type="SAM" id="MobiDB-lite"/>
    </source>
</evidence>
<comment type="caution">
    <text evidence="2">The sequence shown here is derived from an EMBL/GenBank/DDBJ whole genome shotgun (WGS) entry which is preliminary data.</text>
</comment>
<reference evidence="2" key="1">
    <citation type="journal article" date="2022" name="bioRxiv">
        <title>Sequencing and chromosome-scale assembly of the giantPleurodeles waltlgenome.</title>
        <authorList>
            <person name="Brown T."/>
            <person name="Elewa A."/>
            <person name="Iarovenko S."/>
            <person name="Subramanian E."/>
            <person name="Araus A.J."/>
            <person name="Petzold A."/>
            <person name="Susuki M."/>
            <person name="Suzuki K.-i.T."/>
            <person name="Hayashi T."/>
            <person name="Toyoda A."/>
            <person name="Oliveira C."/>
            <person name="Osipova E."/>
            <person name="Leigh N.D."/>
            <person name="Simon A."/>
            <person name="Yun M.H."/>
        </authorList>
    </citation>
    <scope>NUCLEOTIDE SEQUENCE</scope>
    <source>
        <strain evidence="2">20211129_DDA</strain>
        <tissue evidence="2">Liver</tissue>
    </source>
</reference>
<dbReference type="SUPFAM" id="SSF56672">
    <property type="entry name" value="DNA/RNA polymerases"/>
    <property type="match status" value="1"/>
</dbReference>
<dbReference type="EMBL" id="JANPWB010000010">
    <property type="protein sequence ID" value="KAJ1140952.1"/>
    <property type="molecule type" value="Genomic_DNA"/>
</dbReference>
<dbReference type="Proteomes" id="UP001066276">
    <property type="component" value="Chromosome 6"/>
</dbReference>
<dbReference type="InterPro" id="IPR043502">
    <property type="entry name" value="DNA/RNA_pol_sf"/>
</dbReference>